<protein>
    <submittedName>
        <fullName evidence="2">Uncharacterized protein</fullName>
    </submittedName>
</protein>
<dbReference type="RefSeq" id="WP_246347028.1">
    <property type="nucleotide sequence ID" value="NZ_JACIEV010000006.1"/>
</dbReference>
<organism evidence="2 3">
    <name type="scientific">Sphingomonas jinjuensis</name>
    <dbReference type="NCBI Taxonomy" id="535907"/>
    <lineage>
        <taxon>Bacteria</taxon>
        <taxon>Pseudomonadati</taxon>
        <taxon>Pseudomonadota</taxon>
        <taxon>Alphaproteobacteria</taxon>
        <taxon>Sphingomonadales</taxon>
        <taxon>Sphingomonadaceae</taxon>
        <taxon>Sphingomonas</taxon>
    </lineage>
</organism>
<dbReference type="AlphaFoldDB" id="A0A840FFH1"/>
<gene>
    <name evidence="2" type="ORF">GGQ80_002300</name>
</gene>
<proteinExistence type="predicted"/>
<name>A0A840FFH1_9SPHN</name>
<keyword evidence="3" id="KW-1185">Reference proteome</keyword>
<dbReference type="Proteomes" id="UP000529795">
    <property type="component" value="Unassembled WGS sequence"/>
</dbReference>
<evidence type="ECO:0000313" key="3">
    <source>
        <dbReference type="Proteomes" id="UP000529795"/>
    </source>
</evidence>
<sequence length="81" mass="8894">MSGDLIGLTQEHRPSPAVGEGMDQDRIVAVGLLTRHDLEVLGQGFRRSYRVRDVEGFEDLLAKLEHVEAVPGKRTDDGGSH</sequence>
<dbReference type="EMBL" id="JACIEV010000006">
    <property type="protein sequence ID" value="MBB4154387.1"/>
    <property type="molecule type" value="Genomic_DNA"/>
</dbReference>
<feature type="region of interest" description="Disordered" evidence="1">
    <location>
        <begin position="1"/>
        <end position="21"/>
    </location>
</feature>
<evidence type="ECO:0000313" key="2">
    <source>
        <dbReference type="EMBL" id="MBB4154387.1"/>
    </source>
</evidence>
<reference evidence="2 3" key="1">
    <citation type="submission" date="2020-08" db="EMBL/GenBank/DDBJ databases">
        <title>Genomic Encyclopedia of Type Strains, Phase IV (KMG-IV): sequencing the most valuable type-strain genomes for metagenomic binning, comparative biology and taxonomic classification.</title>
        <authorList>
            <person name="Goeker M."/>
        </authorList>
    </citation>
    <scope>NUCLEOTIDE SEQUENCE [LARGE SCALE GENOMIC DNA]</scope>
    <source>
        <strain evidence="2 3">YC6723</strain>
    </source>
</reference>
<accession>A0A840FFH1</accession>
<comment type="caution">
    <text evidence="2">The sequence shown here is derived from an EMBL/GenBank/DDBJ whole genome shotgun (WGS) entry which is preliminary data.</text>
</comment>
<evidence type="ECO:0000256" key="1">
    <source>
        <dbReference type="SAM" id="MobiDB-lite"/>
    </source>
</evidence>